<evidence type="ECO:0000256" key="1">
    <source>
        <dbReference type="ARBA" id="ARBA00005417"/>
    </source>
</evidence>
<keyword evidence="2" id="KW-0547">Nucleotide-binding</keyword>
<evidence type="ECO:0000259" key="4">
    <source>
        <dbReference type="PROSITE" id="PS50893"/>
    </source>
</evidence>
<evidence type="ECO:0000256" key="3">
    <source>
        <dbReference type="ARBA" id="ARBA00022840"/>
    </source>
</evidence>
<dbReference type="PANTHER" id="PTHR24220">
    <property type="entry name" value="IMPORT ATP-BINDING PROTEIN"/>
    <property type="match status" value="1"/>
</dbReference>
<feature type="domain" description="ABC transporter" evidence="4">
    <location>
        <begin position="4"/>
        <end position="214"/>
    </location>
</feature>
<dbReference type="Pfam" id="PF00005">
    <property type="entry name" value="ABC_tran"/>
    <property type="match status" value="1"/>
</dbReference>
<dbReference type="Gene3D" id="3.40.50.300">
    <property type="entry name" value="P-loop containing nucleotide triphosphate hydrolases"/>
    <property type="match status" value="1"/>
</dbReference>
<evidence type="ECO:0000256" key="2">
    <source>
        <dbReference type="ARBA" id="ARBA00022741"/>
    </source>
</evidence>
<accession>A0ABS9CJ94</accession>
<proteinExistence type="inferred from homology"/>
<evidence type="ECO:0000313" key="6">
    <source>
        <dbReference type="Proteomes" id="UP001200470"/>
    </source>
</evidence>
<organism evidence="5 6">
    <name type="scientific">Xylanibacter brevis</name>
    <dbReference type="NCBI Taxonomy" id="83231"/>
    <lineage>
        <taxon>Bacteria</taxon>
        <taxon>Pseudomonadati</taxon>
        <taxon>Bacteroidota</taxon>
        <taxon>Bacteroidia</taxon>
        <taxon>Bacteroidales</taxon>
        <taxon>Prevotellaceae</taxon>
        <taxon>Xylanibacter</taxon>
    </lineage>
</organism>
<dbReference type="InterPro" id="IPR027417">
    <property type="entry name" value="P-loop_NTPase"/>
</dbReference>
<dbReference type="RefSeq" id="WP_094389911.1">
    <property type="nucleotide sequence ID" value="NZ_JADYTN010000022.1"/>
</dbReference>
<dbReference type="PROSITE" id="PS00211">
    <property type="entry name" value="ABC_TRANSPORTER_1"/>
    <property type="match status" value="1"/>
</dbReference>
<keyword evidence="3 5" id="KW-0067">ATP-binding</keyword>
<evidence type="ECO:0000313" key="5">
    <source>
        <dbReference type="EMBL" id="MCF2564362.1"/>
    </source>
</evidence>
<reference evidence="5 6" key="1">
    <citation type="submission" date="2020-12" db="EMBL/GenBank/DDBJ databases">
        <title>Whole genome sequences of gut porcine anaerobes.</title>
        <authorList>
            <person name="Kubasova T."/>
            <person name="Jahodarova E."/>
            <person name="Rychlik I."/>
        </authorList>
    </citation>
    <scope>NUCLEOTIDE SEQUENCE [LARGE SCALE GENOMIC DNA]</scope>
    <source>
        <strain evidence="5 6">An925</strain>
    </source>
</reference>
<dbReference type="EMBL" id="JADYTN010000022">
    <property type="protein sequence ID" value="MCF2564362.1"/>
    <property type="molecule type" value="Genomic_DNA"/>
</dbReference>
<dbReference type="Proteomes" id="UP001200470">
    <property type="component" value="Unassembled WGS sequence"/>
</dbReference>
<name>A0ABS9CJ94_9BACT</name>
<dbReference type="InterPro" id="IPR017871">
    <property type="entry name" value="ABC_transporter-like_CS"/>
</dbReference>
<dbReference type="InterPro" id="IPR015854">
    <property type="entry name" value="ABC_transpr_LolD-like"/>
</dbReference>
<comment type="caution">
    <text evidence="5">The sequence shown here is derived from an EMBL/GenBank/DDBJ whole genome shotgun (WGS) entry which is preliminary data.</text>
</comment>
<dbReference type="GO" id="GO:0005524">
    <property type="term" value="F:ATP binding"/>
    <property type="evidence" value="ECO:0007669"/>
    <property type="project" value="UniProtKB-KW"/>
</dbReference>
<sequence>MHSISFNQVTPRVFAEVTDLHSEVWKSQVTFERGKKYLVAADSGCGKSTFCSYLQGYRNDYTGQILFDKTDIKSYAIRQWVEVRQRHIAMLFQEMRLFAELTAYENVMIKNRLTSSASAVEVKDWFSRLGLSDKLDVKAGQLSQGQQQRVALLRSLVQPFDFLVADEPISHLDDTNSYEMAHIIREIIDKNGAGLIVTSIGRDLPFDYDKTLKL</sequence>
<dbReference type="PROSITE" id="PS50893">
    <property type="entry name" value="ABC_TRANSPORTER_2"/>
    <property type="match status" value="1"/>
</dbReference>
<gene>
    <name evidence="5" type="ORF">I6E12_09585</name>
</gene>
<protein>
    <submittedName>
        <fullName evidence="5">ATP-binding cassette domain-containing protein</fullName>
    </submittedName>
</protein>
<keyword evidence="6" id="KW-1185">Reference proteome</keyword>
<comment type="similarity">
    <text evidence="1">Belongs to the ABC transporter superfamily.</text>
</comment>
<dbReference type="InterPro" id="IPR003439">
    <property type="entry name" value="ABC_transporter-like_ATP-bd"/>
</dbReference>
<dbReference type="SUPFAM" id="SSF52540">
    <property type="entry name" value="P-loop containing nucleoside triphosphate hydrolases"/>
    <property type="match status" value="1"/>
</dbReference>
<dbReference type="PANTHER" id="PTHR24220:SF689">
    <property type="entry name" value="LIPOPROTEIN-RELEASING SYSTEM ATP-BINDING PROTEIN LOLD"/>
    <property type="match status" value="1"/>
</dbReference>